<accession>C9RHW8</accession>
<dbReference type="KEGG" id="mvu:Metvu_1317"/>
<dbReference type="eggNOG" id="arCOG08294">
    <property type="taxonomic scope" value="Archaea"/>
</dbReference>
<gene>
    <name evidence="1" type="ordered locus">Metvu_1317</name>
</gene>
<organism evidence="1 2">
    <name type="scientific">Methanocaldococcus vulcanius (strain ATCC 700851 / DSM 12094 / M7)</name>
    <name type="common">Methanococcus vulcanius</name>
    <dbReference type="NCBI Taxonomy" id="579137"/>
    <lineage>
        <taxon>Archaea</taxon>
        <taxon>Methanobacteriati</taxon>
        <taxon>Methanobacteriota</taxon>
        <taxon>Methanomada group</taxon>
        <taxon>Methanococci</taxon>
        <taxon>Methanococcales</taxon>
        <taxon>Methanocaldococcaceae</taxon>
        <taxon>Methanocaldococcus</taxon>
    </lineage>
</organism>
<dbReference type="GeneID" id="8513658"/>
<evidence type="ECO:0000313" key="2">
    <source>
        <dbReference type="Proteomes" id="UP000002063"/>
    </source>
</evidence>
<dbReference type="AlphaFoldDB" id="C9RHW8"/>
<name>C9RHW8_METVM</name>
<dbReference type="Proteomes" id="UP000002063">
    <property type="component" value="Chromosome"/>
</dbReference>
<dbReference type="OrthoDB" id="63460at2157"/>
<dbReference type="HOGENOM" id="CLU_2191035_0_0_2"/>
<protein>
    <submittedName>
        <fullName evidence="1">Uncharacterized protein</fullName>
    </submittedName>
</protein>
<keyword evidence="2" id="KW-1185">Reference proteome</keyword>
<proteinExistence type="predicted"/>
<dbReference type="RefSeq" id="WP_015733390.1">
    <property type="nucleotide sequence ID" value="NC_013407.1"/>
</dbReference>
<reference evidence="1" key="1">
    <citation type="submission" date="2009-10" db="EMBL/GenBank/DDBJ databases">
        <title>Complete sequence of chromosome of Methanocaldococcus vulcanius M7.</title>
        <authorList>
            <consortium name="US DOE Joint Genome Institute"/>
            <person name="Lucas S."/>
            <person name="Copeland A."/>
            <person name="Lapidus A."/>
            <person name="Glavina del Rio T."/>
            <person name="Dalin E."/>
            <person name="Tice H."/>
            <person name="Bruce D."/>
            <person name="Goodwin L."/>
            <person name="Pitluck S."/>
            <person name="Lcollab F.I."/>
            <person name="Brettin T."/>
            <person name="Detter J.C."/>
            <person name="Han C."/>
            <person name="Tapia R."/>
            <person name="Kuske C.R."/>
            <person name="Schmutz J."/>
            <person name="Larimer F."/>
            <person name="Land M."/>
            <person name="Hauser L."/>
            <person name="Kyrpides N."/>
            <person name="Ovchinikova G."/>
            <person name="Sieprawska-Lupa M."/>
            <person name="Whitman W.B."/>
            <person name="Woyke T."/>
        </authorList>
    </citation>
    <scope>NUCLEOTIDE SEQUENCE [LARGE SCALE GENOMIC DNA]</scope>
    <source>
        <strain evidence="1">M7</strain>
    </source>
</reference>
<evidence type="ECO:0000313" key="1">
    <source>
        <dbReference type="EMBL" id="ACX73170.1"/>
    </source>
</evidence>
<dbReference type="EMBL" id="CP001787">
    <property type="protein sequence ID" value="ACX73170.1"/>
    <property type="molecule type" value="Genomic_DNA"/>
</dbReference>
<sequence length="105" mass="12588">MRPQDVWRELLEIAKLYYDDDKVFYSKTKRGVYKIKSFSKDKIVIKKLRGRVDEILTKKRFIENWDRIVYGVEWNIPTAVKSFLKLHPKIRENEDGSLIFHVGEA</sequence>